<dbReference type="EMBL" id="DS565999">
    <property type="status" value="NOT_ANNOTATED_CDS"/>
    <property type="molecule type" value="Genomic_DNA"/>
</dbReference>
<evidence type="ECO:0000313" key="6">
    <source>
        <dbReference type="Proteomes" id="UP000005238"/>
    </source>
</evidence>
<dbReference type="Gene3D" id="1.25.40.10">
    <property type="entry name" value="Tetratricopeptide repeat domain"/>
    <property type="match status" value="2"/>
</dbReference>
<dbReference type="GO" id="GO:0051301">
    <property type="term" value="P:cell division"/>
    <property type="evidence" value="ECO:0000318"/>
    <property type="project" value="GO_Central"/>
</dbReference>
<evidence type="ECO:0000256" key="4">
    <source>
        <dbReference type="SAM" id="Phobius"/>
    </source>
</evidence>
<reference evidence="6" key="1">
    <citation type="journal article" date="2006" name="Science">
        <title>Phytophthora genome sequences uncover evolutionary origins and mechanisms of pathogenesis.</title>
        <authorList>
            <person name="Tyler B.M."/>
            <person name="Tripathy S."/>
            <person name="Zhang X."/>
            <person name="Dehal P."/>
            <person name="Jiang R.H."/>
            <person name="Aerts A."/>
            <person name="Arredondo F.D."/>
            <person name="Baxter L."/>
            <person name="Bensasson D."/>
            <person name="Beynon J.L."/>
            <person name="Chapman J."/>
            <person name="Damasceno C.M."/>
            <person name="Dorrance A.E."/>
            <person name="Dou D."/>
            <person name="Dickerman A.W."/>
            <person name="Dubchak I.L."/>
            <person name="Garbelotto M."/>
            <person name="Gijzen M."/>
            <person name="Gordon S.G."/>
            <person name="Govers F."/>
            <person name="Grunwald N.J."/>
            <person name="Huang W."/>
            <person name="Ivors K.L."/>
            <person name="Jones R.W."/>
            <person name="Kamoun S."/>
            <person name="Krampis K."/>
            <person name="Lamour K.H."/>
            <person name="Lee M.K."/>
            <person name="McDonald W.H."/>
            <person name="Medina M."/>
            <person name="Meijer H.J."/>
            <person name="Nordberg E.K."/>
            <person name="Maclean D.J."/>
            <person name="Ospina-Giraldo M.D."/>
            <person name="Morris P.F."/>
            <person name="Phuntumart V."/>
            <person name="Putnam N.H."/>
            <person name="Rash S."/>
            <person name="Rose J.K."/>
            <person name="Sakihama Y."/>
            <person name="Salamov A.A."/>
            <person name="Savidor A."/>
            <person name="Scheuring C.F."/>
            <person name="Smith B.M."/>
            <person name="Sobral B.W."/>
            <person name="Terry A."/>
            <person name="Torto-Alalibo T.A."/>
            <person name="Win J."/>
            <person name="Xu Z."/>
            <person name="Zhang H."/>
            <person name="Grigoriev I.V."/>
            <person name="Rokhsar D.S."/>
            <person name="Boore J.L."/>
        </authorList>
    </citation>
    <scope>NUCLEOTIDE SEQUENCE [LARGE SCALE GENOMIC DNA]</scope>
    <source>
        <strain evidence="6">Pr102</strain>
    </source>
</reference>
<proteinExistence type="predicted"/>
<dbReference type="SUPFAM" id="SSF48452">
    <property type="entry name" value="TPR-like"/>
    <property type="match status" value="1"/>
</dbReference>
<feature type="compositionally biased region" description="Basic residues" evidence="3">
    <location>
        <begin position="301"/>
        <end position="316"/>
    </location>
</feature>
<keyword evidence="1 2" id="KW-0802">TPR repeat</keyword>
<dbReference type="AlphaFoldDB" id="H3GCG9"/>
<feature type="compositionally biased region" description="Low complexity" evidence="3">
    <location>
        <begin position="122"/>
        <end position="134"/>
    </location>
</feature>
<evidence type="ECO:0000313" key="5">
    <source>
        <dbReference type="EnsemblProtists" id="Phyra73144"/>
    </source>
</evidence>
<name>H3GCG9_PHYRM</name>
<dbReference type="eggNOG" id="ENOG502QSAH">
    <property type="taxonomic scope" value="Eukaryota"/>
</dbReference>
<organism evidence="5 6">
    <name type="scientific">Phytophthora ramorum</name>
    <name type="common">Sudden oak death agent</name>
    <dbReference type="NCBI Taxonomy" id="164328"/>
    <lineage>
        <taxon>Eukaryota</taxon>
        <taxon>Sar</taxon>
        <taxon>Stramenopiles</taxon>
        <taxon>Oomycota</taxon>
        <taxon>Peronosporomycetes</taxon>
        <taxon>Peronosporales</taxon>
        <taxon>Peronosporaceae</taxon>
        <taxon>Phytophthora</taxon>
    </lineage>
</organism>
<dbReference type="HOGENOM" id="CLU_451664_0_0_1"/>
<dbReference type="STRING" id="164328.H3GCG9"/>
<feature type="transmembrane region" description="Helical" evidence="4">
    <location>
        <begin position="143"/>
        <end position="164"/>
    </location>
</feature>
<keyword evidence="4" id="KW-0472">Membrane</keyword>
<dbReference type="VEuPathDB" id="FungiDB:KRP23_7415"/>
<keyword evidence="6" id="KW-1185">Reference proteome</keyword>
<feature type="region of interest" description="Disordered" evidence="3">
    <location>
        <begin position="290"/>
        <end position="316"/>
    </location>
</feature>
<evidence type="ECO:0000256" key="3">
    <source>
        <dbReference type="SAM" id="MobiDB-lite"/>
    </source>
</evidence>
<feature type="repeat" description="TPR" evidence="2">
    <location>
        <begin position="563"/>
        <end position="596"/>
    </location>
</feature>
<evidence type="ECO:0000256" key="1">
    <source>
        <dbReference type="ARBA" id="ARBA00022803"/>
    </source>
</evidence>
<feature type="repeat" description="TPR" evidence="2">
    <location>
        <begin position="364"/>
        <end position="397"/>
    </location>
</feature>
<dbReference type="InterPro" id="IPR019734">
    <property type="entry name" value="TPR_rpt"/>
</dbReference>
<dbReference type="InterPro" id="IPR011990">
    <property type="entry name" value="TPR-like_helical_dom_sf"/>
</dbReference>
<dbReference type="InParanoid" id="H3GCG9"/>
<dbReference type="PROSITE" id="PS50005">
    <property type="entry name" value="TPR"/>
    <property type="match status" value="2"/>
</dbReference>
<keyword evidence="4" id="KW-0812">Transmembrane</keyword>
<feature type="region of interest" description="Disordered" evidence="3">
    <location>
        <begin position="1"/>
        <end position="31"/>
    </location>
</feature>
<keyword evidence="4" id="KW-1133">Transmembrane helix</keyword>
<dbReference type="PANTHER" id="PTHR12558:SF50">
    <property type="entry name" value="ASSEMBLY CHAPERONE OF RPL4-RELATED"/>
    <property type="match status" value="1"/>
</dbReference>
<dbReference type="Pfam" id="PF13181">
    <property type="entry name" value="TPR_8"/>
    <property type="match status" value="1"/>
</dbReference>
<dbReference type="VEuPathDB" id="FungiDB:KRP22_601"/>
<dbReference type="SMART" id="SM00028">
    <property type="entry name" value="TPR"/>
    <property type="match status" value="3"/>
</dbReference>
<feature type="compositionally biased region" description="Basic residues" evidence="3">
    <location>
        <begin position="1"/>
        <end position="13"/>
    </location>
</feature>
<feature type="region of interest" description="Disordered" evidence="3">
    <location>
        <begin position="171"/>
        <end position="192"/>
    </location>
</feature>
<dbReference type="PANTHER" id="PTHR12558">
    <property type="entry name" value="CELL DIVISION CYCLE 16,23,27"/>
    <property type="match status" value="1"/>
</dbReference>
<dbReference type="VEuPathDB" id="FungiDB:KRP23_7414"/>
<dbReference type="Proteomes" id="UP000005238">
    <property type="component" value="Unassembled WGS sequence"/>
</dbReference>
<protein>
    <submittedName>
        <fullName evidence="5">Uncharacterized protein</fullName>
    </submittedName>
</protein>
<feature type="region of interest" description="Disordered" evidence="3">
    <location>
        <begin position="623"/>
        <end position="655"/>
    </location>
</feature>
<dbReference type="OMA" id="MKFDVGL"/>
<feature type="region of interest" description="Disordered" evidence="3">
    <location>
        <begin position="112"/>
        <end position="134"/>
    </location>
</feature>
<feature type="compositionally biased region" description="Acidic residues" evidence="3">
    <location>
        <begin position="631"/>
        <end position="643"/>
    </location>
</feature>
<evidence type="ECO:0000256" key="2">
    <source>
        <dbReference type="PROSITE-ProRule" id="PRU00339"/>
    </source>
</evidence>
<sequence>MAVAKRPARSLRTARREQEFDDNDDTAGSGTPLSVDMSFLSNVTSFVDDSGVGHVKVNDTMDWSDILRNDSTVHIIYAGSGSAEEILLFPVNEKDASASDYSGSGSLVGNSTVSPIDSLPTGSSGSDSSAGEGVVGTSSPTTLVIVASILAIIAIVAVFAVVMYGRRNRRRAFSDDPSNPDEPFIVGDLPHQPAPQLSLLDTDITPDQWVEGQYQYSPNMSGLQNSLNGTAILSDNRTTPSHHRLTVDAYPFSGNNRRVRHQDEYLDDISDRGRRRVGTTPVVLYESSSIEEWKTNSSHRQQQRQHHQQQQRMNRRDKHIMARGNAKYSAAELVAKAEALVDQCQPELAVQFFEKALLQEPANASLLDSIGELSTELDNPERALSAFQQSVALAPAQNPSKYFYLSQLVSGEEAEHYTAQGITHLQQELQQHVDPSTPAAATIKKQICDALCSLGELYMTDLCDHEEAENRCENYFQEAMKFDVGLPEPTQALANLRLVQQNKEAADGLLEETYRRLNESCDEDSLPSLEFRTATGKMLIEVERYEQACDVLEGVMQEDDENAELWFLVGTCYRAMDDLPNALEFFEKCQTMLNKFKKQLQDEFYLQDQLESVNETIAELKTSIANRPPELDEESGSGEEENAETVGQQDVEMEE</sequence>
<accession>H3GCG9</accession>
<dbReference type="EnsemblProtists" id="Phyra73144">
    <property type="protein sequence ID" value="Phyra73144"/>
    <property type="gene ID" value="Phyra73144"/>
</dbReference>
<dbReference type="CDD" id="cd24142">
    <property type="entry name" value="ACL4-like"/>
    <property type="match status" value="1"/>
</dbReference>
<reference evidence="5" key="2">
    <citation type="submission" date="2015-06" db="UniProtKB">
        <authorList>
            <consortium name="EnsemblProtists"/>
        </authorList>
    </citation>
    <scope>IDENTIFICATION</scope>
    <source>
        <strain evidence="5">Pr102</strain>
    </source>
</reference>
<dbReference type="VEuPathDB" id="FungiDB:KRP22_600"/>